<organism evidence="1 2">
    <name type="scientific">Puccinia coronata f. sp. avenae</name>
    <dbReference type="NCBI Taxonomy" id="200324"/>
    <lineage>
        <taxon>Eukaryota</taxon>
        <taxon>Fungi</taxon>
        <taxon>Dikarya</taxon>
        <taxon>Basidiomycota</taxon>
        <taxon>Pucciniomycotina</taxon>
        <taxon>Pucciniomycetes</taxon>
        <taxon>Pucciniales</taxon>
        <taxon>Pucciniaceae</taxon>
        <taxon>Puccinia</taxon>
    </lineage>
</organism>
<evidence type="ECO:0000313" key="1">
    <source>
        <dbReference type="EMBL" id="PLW48323.1"/>
    </source>
</evidence>
<proteinExistence type="predicted"/>
<sequence length="292" mass="31705">MQYDGLLHMYEQENRLIAFESGDLHAPSTLVFIGGLGDGLYAVPYIHLLPPALQDINFSLTQVLLSSSYSGYGFTSLENDVHEIRQLLNISAPSANLISSCWAIPPAARISSNSPVSDREYILDTLGEEAYKRSLKAAQDLVDAGEAGAAVPAEFSDMFSGGRCGISASRWLSLAQPLQDNPTGEDFFSSDLPTDLLTRCLGPVAQRGISSMVLISGRDETMPSNVDKERLLQRLIHALSTSSNPHHEHLKPMAEKWSTVLTGAGHQAEEVKQELCTRIVDFIGATLACSEI</sequence>
<dbReference type="InterPro" id="IPR029058">
    <property type="entry name" value="AB_hydrolase_fold"/>
</dbReference>
<dbReference type="PANTHER" id="PTHR31591">
    <property type="entry name" value="UPF0613 PROTEIN PB24D3.06C"/>
    <property type="match status" value="1"/>
</dbReference>
<protein>
    <submittedName>
        <fullName evidence="1">Uncharacterized protein</fullName>
    </submittedName>
</protein>
<dbReference type="Gene3D" id="3.40.50.1820">
    <property type="entry name" value="alpha/beta hydrolase"/>
    <property type="match status" value="2"/>
</dbReference>
<gene>
    <name evidence="1" type="ORF">PCASD_02856</name>
</gene>
<dbReference type="Pfam" id="PF08538">
    <property type="entry name" value="DUF1749"/>
    <property type="match status" value="2"/>
</dbReference>
<dbReference type="InterPro" id="IPR013744">
    <property type="entry name" value="SidJ"/>
</dbReference>
<dbReference type="Proteomes" id="UP000235392">
    <property type="component" value="Unassembled WGS sequence"/>
</dbReference>
<comment type="caution">
    <text evidence="1">The sequence shown here is derived from an EMBL/GenBank/DDBJ whole genome shotgun (WGS) entry which is preliminary data.</text>
</comment>
<dbReference type="AlphaFoldDB" id="A0A2N5VE91"/>
<evidence type="ECO:0000313" key="2">
    <source>
        <dbReference type="Proteomes" id="UP000235392"/>
    </source>
</evidence>
<dbReference type="PANTHER" id="PTHR31591:SF1">
    <property type="entry name" value="UPF0613 PROTEIN PB24D3.06C"/>
    <property type="match status" value="1"/>
</dbReference>
<accession>A0A2N5VE91</accession>
<name>A0A2N5VE91_9BASI</name>
<reference evidence="1 2" key="1">
    <citation type="submission" date="2017-11" db="EMBL/GenBank/DDBJ databases">
        <title>De novo assembly and phasing of dikaryotic genomes from two isolates of Puccinia coronata f. sp. avenae, the causal agent of oat crown rust.</title>
        <authorList>
            <person name="Miller M.E."/>
            <person name="Zhang Y."/>
            <person name="Omidvar V."/>
            <person name="Sperschneider J."/>
            <person name="Schwessinger B."/>
            <person name="Raley C."/>
            <person name="Palmer J.M."/>
            <person name="Garnica D."/>
            <person name="Upadhyaya N."/>
            <person name="Rathjen J."/>
            <person name="Taylor J.M."/>
            <person name="Park R.F."/>
            <person name="Dodds P.N."/>
            <person name="Hirsch C.D."/>
            <person name="Kianian S.F."/>
            <person name="Figueroa M."/>
        </authorList>
    </citation>
    <scope>NUCLEOTIDE SEQUENCE [LARGE SCALE GENOMIC DNA]</scope>
    <source>
        <strain evidence="1">12SD80</strain>
    </source>
</reference>
<dbReference type="EMBL" id="PGCI01000024">
    <property type="protein sequence ID" value="PLW48323.1"/>
    <property type="molecule type" value="Genomic_DNA"/>
</dbReference>